<feature type="compositionally biased region" description="Basic residues" evidence="9">
    <location>
        <begin position="213"/>
        <end position="253"/>
    </location>
</feature>
<name>A0AAE0Y0S5_9GAST</name>
<organism evidence="11 12">
    <name type="scientific">Elysia crispata</name>
    <name type="common">lettuce slug</name>
    <dbReference type="NCBI Taxonomy" id="231223"/>
    <lineage>
        <taxon>Eukaryota</taxon>
        <taxon>Metazoa</taxon>
        <taxon>Spiralia</taxon>
        <taxon>Lophotrochozoa</taxon>
        <taxon>Mollusca</taxon>
        <taxon>Gastropoda</taxon>
        <taxon>Heterobranchia</taxon>
        <taxon>Euthyneura</taxon>
        <taxon>Panpulmonata</taxon>
        <taxon>Sacoglossa</taxon>
        <taxon>Placobranchoidea</taxon>
        <taxon>Plakobranchidae</taxon>
        <taxon>Elysia</taxon>
    </lineage>
</organism>
<evidence type="ECO:0000256" key="9">
    <source>
        <dbReference type="SAM" id="MobiDB-lite"/>
    </source>
</evidence>
<keyword evidence="5 8" id="KW-0694">RNA-binding</keyword>
<evidence type="ECO:0000256" key="4">
    <source>
        <dbReference type="ARBA" id="ARBA00022664"/>
    </source>
</evidence>
<dbReference type="PANTHER" id="PTHR13952:SF5">
    <property type="entry name" value="U1 SMALL NUCLEAR RIBONUCLEOPROTEIN 70 KDA"/>
    <property type="match status" value="1"/>
</dbReference>
<dbReference type="GO" id="GO:0005685">
    <property type="term" value="C:U1 snRNP"/>
    <property type="evidence" value="ECO:0007669"/>
    <property type="project" value="TreeGrafter"/>
</dbReference>
<feature type="region of interest" description="Disordered" evidence="9">
    <location>
        <begin position="86"/>
        <end position="335"/>
    </location>
</feature>
<proteinExistence type="predicted"/>
<evidence type="ECO:0000256" key="2">
    <source>
        <dbReference type="ARBA" id="ARBA00004642"/>
    </source>
</evidence>
<feature type="compositionally biased region" description="Acidic residues" evidence="9">
    <location>
        <begin position="326"/>
        <end position="335"/>
    </location>
</feature>
<keyword evidence="4" id="KW-0507">mRNA processing</keyword>
<feature type="compositionally biased region" description="Basic residues" evidence="9">
    <location>
        <begin position="165"/>
        <end position="183"/>
    </location>
</feature>
<accession>A0AAE0Y0S5</accession>
<dbReference type="InterPro" id="IPR034143">
    <property type="entry name" value="snRNP70_RRM"/>
</dbReference>
<dbReference type="GO" id="GO:0003729">
    <property type="term" value="F:mRNA binding"/>
    <property type="evidence" value="ECO:0007669"/>
    <property type="project" value="TreeGrafter"/>
</dbReference>
<dbReference type="GO" id="GO:0030619">
    <property type="term" value="F:U1 snRNA binding"/>
    <property type="evidence" value="ECO:0007669"/>
    <property type="project" value="InterPro"/>
</dbReference>
<protein>
    <recommendedName>
        <fullName evidence="3">U1 small nuclear ribonucleoprotein 70 kDa</fullName>
    </recommendedName>
</protein>
<evidence type="ECO:0000256" key="3">
    <source>
        <dbReference type="ARBA" id="ARBA00016996"/>
    </source>
</evidence>
<evidence type="ECO:0000259" key="10">
    <source>
        <dbReference type="PROSITE" id="PS50102"/>
    </source>
</evidence>
<dbReference type="GO" id="GO:0000398">
    <property type="term" value="P:mRNA splicing, via spliceosome"/>
    <property type="evidence" value="ECO:0007669"/>
    <property type="project" value="TreeGrafter"/>
</dbReference>
<keyword evidence="12" id="KW-1185">Reference proteome</keyword>
<evidence type="ECO:0000313" key="12">
    <source>
        <dbReference type="Proteomes" id="UP001283361"/>
    </source>
</evidence>
<feature type="compositionally biased region" description="Basic and acidic residues" evidence="9">
    <location>
        <begin position="155"/>
        <end position="164"/>
    </location>
</feature>
<dbReference type="PROSITE" id="PS50102">
    <property type="entry name" value="RRM"/>
    <property type="match status" value="1"/>
</dbReference>
<evidence type="ECO:0000256" key="7">
    <source>
        <dbReference type="ARBA" id="ARBA00023274"/>
    </source>
</evidence>
<dbReference type="CDD" id="cd12236">
    <property type="entry name" value="RRM_snRNP70"/>
    <property type="match status" value="1"/>
</dbReference>
<keyword evidence="6" id="KW-0539">Nucleus</keyword>
<dbReference type="Gene3D" id="3.30.70.330">
    <property type="match status" value="1"/>
</dbReference>
<dbReference type="Proteomes" id="UP001283361">
    <property type="component" value="Unassembled WGS sequence"/>
</dbReference>
<dbReference type="GO" id="GO:0071004">
    <property type="term" value="C:U2-type prespliceosome"/>
    <property type="evidence" value="ECO:0007669"/>
    <property type="project" value="TreeGrafter"/>
</dbReference>
<dbReference type="GO" id="GO:0016607">
    <property type="term" value="C:nuclear speck"/>
    <property type="evidence" value="ECO:0007669"/>
    <property type="project" value="UniProtKB-SubCell"/>
</dbReference>
<feature type="compositionally biased region" description="Gly residues" evidence="9">
    <location>
        <begin position="90"/>
        <end position="99"/>
    </location>
</feature>
<comment type="subcellular location">
    <subcellularLocation>
        <location evidence="1">Nucleus speckle</location>
    </subcellularLocation>
    <subcellularLocation>
        <location evidence="2">Nucleus</location>
        <location evidence="2">Nucleoplasm</location>
    </subcellularLocation>
</comment>
<feature type="domain" description="RRM" evidence="10">
    <location>
        <begin position="1"/>
        <end position="79"/>
    </location>
</feature>
<feature type="compositionally biased region" description="Basic and acidic residues" evidence="9">
    <location>
        <begin position="184"/>
        <end position="193"/>
    </location>
</feature>
<feature type="compositionally biased region" description="Basic residues" evidence="9">
    <location>
        <begin position="145"/>
        <end position="154"/>
    </location>
</feature>
<feature type="compositionally biased region" description="Basic and acidic residues" evidence="9">
    <location>
        <begin position="285"/>
        <end position="295"/>
    </location>
</feature>
<evidence type="ECO:0000256" key="5">
    <source>
        <dbReference type="ARBA" id="ARBA00022884"/>
    </source>
</evidence>
<comment type="caution">
    <text evidence="11">The sequence shown here is derived from an EMBL/GenBank/DDBJ whole genome shotgun (WGS) entry which is preliminary data.</text>
</comment>
<dbReference type="SMART" id="SM00360">
    <property type="entry name" value="RRM"/>
    <property type="match status" value="1"/>
</dbReference>
<reference evidence="11" key="1">
    <citation type="journal article" date="2023" name="G3 (Bethesda)">
        <title>A reference genome for the long-term kleptoplast-retaining sea slug Elysia crispata morphotype clarki.</title>
        <authorList>
            <person name="Eastman K.E."/>
            <person name="Pendleton A.L."/>
            <person name="Shaikh M.A."/>
            <person name="Suttiyut T."/>
            <person name="Ogas R."/>
            <person name="Tomko P."/>
            <person name="Gavelis G."/>
            <person name="Widhalm J.R."/>
            <person name="Wisecaver J.H."/>
        </authorList>
    </citation>
    <scope>NUCLEOTIDE SEQUENCE</scope>
    <source>
        <strain evidence="11">ECLA1</strain>
    </source>
</reference>
<evidence type="ECO:0000256" key="6">
    <source>
        <dbReference type="ARBA" id="ARBA00023242"/>
    </source>
</evidence>
<dbReference type="AlphaFoldDB" id="A0AAE0Y0S5"/>
<dbReference type="Pfam" id="PF00076">
    <property type="entry name" value="RRM_1"/>
    <property type="match status" value="1"/>
</dbReference>
<gene>
    <name evidence="11" type="ORF">RRG08_032645</name>
</gene>
<dbReference type="InterPro" id="IPR035979">
    <property type="entry name" value="RBD_domain_sf"/>
</dbReference>
<feature type="compositionally biased region" description="Basic and acidic residues" evidence="9">
    <location>
        <begin position="100"/>
        <end position="114"/>
    </location>
</feature>
<dbReference type="InterPro" id="IPR051183">
    <property type="entry name" value="U1_U11-U12_snRNP_70-35kDa"/>
</dbReference>
<dbReference type="PANTHER" id="PTHR13952">
    <property type="entry name" value="U1 SMALL NUCLEAR RIBONUCLEOPROTEIN 70 KD"/>
    <property type="match status" value="1"/>
</dbReference>
<dbReference type="FunFam" id="3.30.70.330:FF:000153">
    <property type="entry name" value="U1 small nuclear ribonucleoprotein 70 kDa"/>
    <property type="match status" value="1"/>
</dbReference>
<dbReference type="GO" id="GO:0071011">
    <property type="term" value="C:precatalytic spliceosome"/>
    <property type="evidence" value="ECO:0007669"/>
    <property type="project" value="TreeGrafter"/>
</dbReference>
<sequence length="335" mass="38294">MLHDYLNFNYDTSESKLRREFEVYGAVKKISVINDRNTGKPRGYAFIEYEHERDMHSAYKNADGKKIDGRRVLVDVERGRTVKGWRPRRLGGGLGGTRKGGPDENVRFSGRDEFSAGNYRGGGDDERGGMMGMGGRMGGRERSRSRERRRRSRSRDRGVGDRGDRRRSRSRDRAERRRSRSRERRRDRERGDADGIVVPEEEDANAAGGGRPRDKKRNRRSRSRDRSDRRRSRSRDRDRKRSKRSRSKERKFKIKAEDLIEQGQWGPPPQDYGANGGAQAGEVDGEIRVKEEKPDAYAGYGGPGGMMGAPQGPDEEQGEQAMELYGDAEDQDNQH</sequence>
<dbReference type="EMBL" id="JAWDGP010007236">
    <property type="protein sequence ID" value="KAK3727687.1"/>
    <property type="molecule type" value="Genomic_DNA"/>
</dbReference>
<dbReference type="SUPFAM" id="SSF54928">
    <property type="entry name" value="RNA-binding domain, RBD"/>
    <property type="match status" value="1"/>
</dbReference>
<evidence type="ECO:0000313" key="11">
    <source>
        <dbReference type="EMBL" id="KAK3727687.1"/>
    </source>
</evidence>
<dbReference type="InterPro" id="IPR012677">
    <property type="entry name" value="Nucleotide-bd_a/b_plait_sf"/>
</dbReference>
<keyword evidence="7" id="KW-0687">Ribonucleoprotein</keyword>
<dbReference type="InterPro" id="IPR000504">
    <property type="entry name" value="RRM_dom"/>
</dbReference>
<evidence type="ECO:0000256" key="1">
    <source>
        <dbReference type="ARBA" id="ARBA00004324"/>
    </source>
</evidence>
<evidence type="ECO:0000256" key="8">
    <source>
        <dbReference type="PROSITE-ProRule" id="PRU00176"/>
    </source>
</evidence>